<keyword evidence="3" id="KW-1185">Reference proteome</keyword>
<organism evidence="2 3">
    <name type="scientific">Chiloscyllium punctatum</name>
    <name type="common">Brownbanded bambooshark</name>
    <name type="synonym">Hemiscyllium punctatum</name>
    <dbReference type="NCBI Taxonomy" id="137246"/>
    <lineage>
        <taxon>Eukaryota</taxon>
        <taxon>Metazoa</taxon>
        <taxon>Chordata</taxon>
        <taxon>Craniata</taxon>
        <taxon>Vertebrata</taxon>
        <taxon>Chondrichthyes</taxon>
        <taxon>Elasmobranchii</taxon>
        <taxon>Galeomorphii</taxon>
        <taxon>Galeoidea</taxon>
        <taxon>Orectolobiformes</taxon>
        <taxon>Hemiscylliidae</taxon>
        <taxon>Chiloscyllium</taxon>
    </lineage>
</organism>
<dbReference type="EMBL" id="BEZZ01051877">
    <property type="protein sequence ID" value="GCC41340.1"/>
    <property type="molecule type" value="Genomic_DNA"/>
</dbReference>
<feature type="compositionally biased region" description="Basic and acidic residues" evidence="1">
    <location>
        <begin position="24"/>
        <end position="34"/>
    </location>
</feature>
<accession>A0A401TFA7</accession>
<evidence type="ECO:0000313" key="2">
    <source>
        <dbReference type="EMBL" id="GCC41340.1"/>
    </source>
</evidence>
<feature type="non-terminal residue" evidence="2">
    <location>
        <position position="34"/>
    </location>
</feature>
<name>A0A401TFA7_CHIPU</name>
<comment type="caution">
    <text evidence="2">The sequence shown here is derived from an EMBL/GenBank/DDBJ whole genome shotgun (WGS) entry which is preliminary data.</text>
</comment>
<proteinExistence type="predicted"/>
<sequence length="34" mass="3952">MMSLRCVPEALPSASRIQPWQRTEPGDDQRRPRS</sequence>
<reference evidence="2 3" key="1">
    <citation type="journal article" date="2018" name="Nat. Ecol. Evol.">
        <title>Shark genomes provide insights into elasmobranch evolution and the origin of vertebrates.</title>
        <authorList>
            <person name="Hara Y"/>
            <person name="Yamaguchi K"/>
            <person name="Onimaru K"/>
            <person name="Kadota M"/>
            <person name="Koyanagi M"/>
            <person name="Keeley SD"/>
            <person name="Tatsumi K"/>
            <person name="Tanaka K"/>
            <person name="Motone F"/>
            <person name="Kageyama Y"/>
            <person name="Nozu R"/>
            <person name="Adachi N"/>
            <person name="Nishimura O"/>
            <person name="Nakagawa R"/>
            <person name="Tanegashima C"/>
            <person name="Kiyatake I"/>
            <person name="Matsumoto R"/>
            <person name="Murakumo K"/>
            <person name="Nishida K"/>
            <person name="Terakita A"/>
            <person name="Kuratani S"/>
            <person name="Sato K"/>
            <person name="Hyodo S Kuraku.S."/>
        </authorList>
    </citation>
    <scope>NUCLEOTIDE SEQUENCE [LARGE SCALE GENOMIC DNA]</scope>
</reference>
<feature type="region of interest" description="Disordered" evidence="1">
    <location>
        <begin position="1"/>
        <end position="34"/>
    </location>
</feature>
<dbReference type="Proteomes" id="UP000287033">
    <property type="component" value="Unassembled WGS sequence"/>
</dbReference>
<protein>
    <submittedName>
        <fullName evidence="2">Uncharacterized protein</fullName>
    </submittedName>
</protein>
<gene>
    <name evidence="2" type="ORF">chiPu_0025081</name>
</gene>
<dbReference type="AlphaFoldDB" id="A0A401TFA7"/>
<evidence type="ECO:0000256" key="1">
    <source>
        <dbReference type="SAM" id="MobiDB-lite"/>
    </source>
</evidence>
<evidence type="ECO:0000313" key="3">
    <source>
        <dbReference type="Proteomes" id="UP000287033"/>
    </source>
</evidence>